<dbReference type="AlphaFoldDB" id="A0A6P2GSX0"/>
<reference evidence="1 2" key="1">
    <citation type="submission" date="2019-09" db="EMBL/GenBank/DDBJ databases">
        <authorList>
            <person name="Depoorter E."/>
        </authorList>
    </citation>
    <scope>NUCLEOTIDE SEQUENCE [LARGE SCALE GENOMIC DNA]</scope>
    <source>
        <strain evidence="1">LMG 6863</strain>
    </source>
</reference>
<evidence type="ECO:0000313" key="1">
    <source>
        <dbReference type="EMBL" id="VWB07636.1"/>
    </source>
</evidence>
<accession>A0A6P2GSX0</accession>
<evidence type="ECO:0000313" key="2">
    <source>
        <dbReference type="Proteomes" id="UP000494170"/>
    </source>
</evidence>
<proteinExistence type="predicted"/>
<dbReference type="Proteomes" id="UP000494170">
    <property type="component" value="Unassembled WGS sequence"/>
</dbReference>
<name>A0A6P2GSX0_BURL3</name>
<dbReference type="RefSeq" id="WP_174936715.1">
    <property type="nucleotide sequence ID" value="NZ_CABVPY010000001.1"/>
</dbReference>
<protein>
    <submittedName>
        <fullName evidence="1">Uncharacterized protein</fullName>
    </submittedName>
</protein>
<dbReference type="EMBL" id="CABVPY010000001">
    <property type="protein sequence ID" value="VWB07636.1"/>
    <property type="molecule type" value="Genomic_DNA"/>
</dbReference>
<sequence length="91" mass="10044">MNCKPGDLAYVTYATQFQNIGRVIEVIRKSSDGDYGPEWVCRSSGIVVAWDEFLQKNLEAPAGTEFMAPDAHLRPITGLPITDDIKDEVTA</sequence>
<organism evidence="1 2">
    <name type="scientific">Burkholderia lata (strain ATCC 17760 / DSM 23089 / LMG 22485 / NCIMB 9086 / R18194 / 383)</name>
    <dbReference type="NCBI Taxonomy" id="482957"/>
    <lineage>
        <taxon>Bacteria</taxon>
        <taxon>Pseudomonadati</taxon>
        <taxon>Pseudomonadota</taxon>
        <taxon>Betaproteobacteria</taxon>
        <taxon>Burkholderiales</taxon>
        <taxon>Burkholderiaceae</taxon>
        <taxon>Burkholderia</taxon>
        <taxon>Burkholderia cepacia complex</taxon>
    </lineage>
</organism>
<gene>
    <name evidence="1" type="ORF">BLA6863_00178</name>
</gene>